<evidence type="ECO:0000313" key="1">
    <source>
        <dbReference type="EMBL" id="CAG8979917.1"/>
    </source>
</evidence>
<protein>
    <submittedName>
        <fullName evidence="1">Uncharacterized protein</fullName>
    </submittedName>
</protein>
<organism evidence="1 2">
    <name type="scientific">Hymenoscyphus albidus</name>
    <dbReference type="NCBI Taxonomy" id="595503"/>
    <lineage>
        <taxon>Eukaryota</taxon>
        <taxon>Fungi</taxon>
        <taxon>Dikarya</taxon>
        <taxon>Ascomycota</taxon>
        <taxon>Pezizomycotina</taxon>
        <taxon>Leotiomycetes</taxon>
        <taxon>Helotiales</taxon>
        <taxon>Helotiaceae</taxon>
        <taxon>Hymenoscyphus</taxon>
    </lineage>
</organism>
<dbReference type="Gene3D" id="2.40.400.10">
    <property type="entry name" value="Acetoacetate decarboxylase-like"/>
    <property type="match status" value="1"/>
</dbReference>
<evidence type="ECO:0000313" key="2">
    <source>
        <dbReference type="Proteomes" id="UP000701801"/>
    </source>
</evidence>
<dbReference type="PANTHER" id="PTHR40518">
    <property type="entry name" value="ACETOACETATE DECARBOXYLASE"/>
    <property type="match status" value="1"/>
</dbReference>
<name>A0A9N9LUK3_9HELO</name>
<keyword evidence="2" id="KW-1185">Reference proteome</keyword>
<accession>A0A9N9LUK3</accession>
<sequence length="299" mass="33528">MSDSTSLPIAFAPPPWTLKATLYSFLIYVTPQEALELSENQFIYAPLEAKSSGAEDKFLGGLATVQIFRYSESPAGPYDELLIVPGKFEYDFDVEGKGTEKRTNLRVSRIYVSQEKTCWNGRKNWNIPKHLAHFKFQDLPNGATKISVYPLELDTAGIESRIPALPFFSAIYKDTPYFPSFPSSTETAKYFGLDLNLVQPPLPEGKGALGELPGTGQWCKLLPVITSPKISIGWWDMKSGDAHQEDSLLEREGNEATSAGFENWWPGIGRWRFGMKMEDATILFGVPETWERKNGTHTE</sequence>
<gene>
    <name evidence="1" type="ORF">HYALB_00011840</name>
</gene>
<dbReference type="EMBL" id="CAJVRM010000343">
    <property type="protein sequence ID" value="CAG8979917.1"/>
    <property type="molecule type" value="Genomic_DNA"/>
</dbReference>
<proteinExistence type="predicted"/>
<dbReference type="AlphaFoldDB" id="A0A9N9LUK3"/>
<dbReference type="OrthoDB" id="9970474at2759"/>
<dbReference type="PANTHER" id="PTHR40518:SF1">
    <property type="entry name" value="ACETOACETATE DECARBOXYLASE"/>
    <property type="match status" value="1"/>
</dbReference>
<dbReference type="InterPro" id="IPR023375">
    <property type="entry name" value="ADC_dom_sf"/>
</dbReference>
<reference evidence="1" key="1">
    <citation type="submission" date="2021-07" db="EMBL/GenBank/DDBJ databases">
        <authorList>
            <person name="Durling M."/>
        </authorList>
    </citation>
    <scope>NUCLEOTIDE SEQUENCE</scope>
</reference>
<comment type="caution">
    <text evidence="1">The sequence shown here is derived from an EMBL/GenBank/DDBJ whole genome shotgun (WGS) entry which is preliminary data.</text>
</comment>
<dbReference type="SUPFAM" id="SSF160104">
    <property type="entry name" value="Acetoacetate decarboxylase-like"/>
    <property type="match status" value="1"/>
</dbReference>
<dbReference type="Proteomes" id="UP000701801">
    <property type="component" value="Unassembled WGS sequence"/>
</dbReference>